<evidence type="ECO:0000313" key="3">
    <source>
        <dbReference type="EMBL" id="MBB5730723.1"/>
    </source>
</evidence>
<dbReference type="AlphaFoldDB" id="A0A7W9BV65"/>
<dbReference type="FunFam" id="3.40.50.1820:FF:000205">
    <property type="entry name" value="Non-haem bromoperoxidase BPO-A2"/>
    <property type="match status" value="1"/>
</dbReference>
<dbReference type="EMBL" id="JACIJR010000008">
    <property type="protein sequence ID" value="MBB5730723.1"/>
    <property type="molecule type" value="Genomic_DNA"/>
</dbReference>
<dbReference type="Proteomes" id="UP000546701">
    <property type="component" value="Unassembled WGS sequence"/>
</dbReference>
<gene>
    <name evidence="3" type="ORF">FHS99_003229</name>
</gene>
<dbReference type="Gene3D" id="3.40.50.1820">
    <property type="entry name" value="alpha/beta hydrolase"/>
    <property type="match status" value="1"/>
</dbReference>
<sequence>MPTIKTQDGTELYVKDWGSGRPVILLHGWPLTADSWDDQAYALANAGHRVIFYDRRGFGRSTQPWTGYDYDTLADDLATVIDQTGAQDATLVGFSMGGGEVARYMSRHSGKGIVQAGLISSVVPYMLKDDSNPHGVDGSVFDGMKDGILKDRPNFMATFAQSFYGVGWISSPVSQDVLDDFSRQALMAGLKGTLDCVDAFGRTDFRGDLAAITVPTLVVHGTSDSTVPIDPSGRAAAAGIAQAQSIEYAGAPHGLNVTEKDRLTSDLLAFVKS</sequence>
<dbReference type="InterPro" id="IPR000073">
    <property type="entry name" value="AB_hydrolase_1"/>
</dbReference>
<reference evidence="3 4" key="1">
    <citation type="submission" date="2020-08" db="EMBL/GenBank/DDBJ databases">
        <title>Genomic Encyclopedia of Type Strains, Phase IV (KMG-IV): sequencing the most valuable type-strain genomes for metagenomic binning, comparative biology and taxonomic classification.</title>
        <authorList>
            <person name="Goeker M."/>
        </authorList>
    </citation>
    <scope>NUCLEOTIDE SEQUENCE [LARGE SCALE GENOMIC DNA]</scope>
    <source>
        <strain evidence="3 4">DSM 103336</strain>
    </source>
</reference>
<proteinExistence type="inferred from homology"/>
<dbReference type="InterPro" id="IPR029058">
    <property type="entry name" value="AB_hydrolase_fold"/>
</dbReference>
<evidence type="ECO:0000256" key="1">
    <source>
        <dbReference type="ARBA" id="ARBA00038128"/>
    </source>
</evidence>
<dbReference type="PRINTS" id="PR00111">
    <property type="entry name" value="ABHYDROLASE"/>
</dbReference>
<name>A0A7W9BV65_9SPHN</name>
<comment type="caution">
    <text evidence="3">The sequence shown here is derived from an EMBL/GenBank/DDBJ whole genome shotgun (WGS) entry which is preliminary data.</text>
</comment>
<protein>
    <submittedName>
        <fullName evidence="3">Pimeloyl-ACP methyl ester carboxylesterase</fullName>
    </submittedName>
</protein>
<dbReference type="GO" id="GO:0003824">
    <property type="term" value="F:catalytic activity"/>
    <property type="evidence" value="ECO:0007669"/>
    <property type="project" value="InterPro"/>
</dbReference>
<accession>A0A7W9BV65</accession>
<dbReference type="RefSeq" id="WP_157177767.1">
    <property type="nucleotide sequence ID" value="NZ_BMJP01000006.1"/>
</dbReference>
<evidence type="ECO:0000313" key="4">
    <source>
        <dbReference type="Proteomes" id="UP000546701"/>
    </source>
</evidence>
<evidence type="ECO:0000259" key="2">
    <source>
        <dbReference type="Pfam" id="PF00561"/>
    </source>
</evidence>
<keyword evidence="4" id="KW-1185">Reference proteome</keyword>
<organism evidence="3 4">
    <name type="scientific">Sphingomonas prati</name>
    <dbReference type="NCBI Taxonomy" id="1843237"/>
    <lineage>
        <taxon>Bacteria</taxon>
        <taxon>Pseudomonadati</taxon>
        <taxon>Pseudomonadota</taxon>
        <taxon>Alphaproteobacteria</taxon>
        <taxon>Sphingomonadales</taxon>
        <taxon>Sphingomonadaceae</taxon>
        <taxon>Sphingomonas</taxon>
    </lineage>
</organism>
<feature type="domain" description="AB hydrolase-1" evidence="2">
    <location>
        <begin position="22"/>
        <end position="257"/>
    </location>
</feature>
<dbReference type="PANTHER" id="PTHR43433:SF5">
    <property type="entry name" value="AB HYDROLASE-1 DOMAIN-CONTAINING PROTEIN"/>
    <property type="match status" value="1"/>
</dbReference>
<dbReference type="Pfam" id="PF00561">
    <property type="entry name" value="Abhydrolase_1"/>
    <property type="match status" value="1"/>
</dbReference>
<dbReference type="OrthoDB" id="9779853at2"/>
<dbReference type="InterPro" id="IPR050471">
    <property type="entry name" value="AB_hydrolase"/>
</dbReference>
<comment type="similarity">
    <text evidence="1">Belongs to the AB hydrolase superfamily. Bacterial non-heme haloperoxidase / perhydrolase family.</text>
</comment>
<dbReference type="PANTHER" id="PTHR43433">
    <property type="entry name" value="HYDROLASE, ALPHA/BETA FOLD FAMILY PROTEIN"/>
    <property type="match status" value="1"/>
</dbReference>
<dbReference type="SUPFAM" id="SSF53474">
    <property type="entry name" value="alpha/beta-Hydrolases"/>
    <property type="match status" value="1"/>
</dbReference>
<dbReference type="InterPro" id="IPR000639">
    <property type="entry name" value="Epox_hydrolase-like"/>
</dbReference>
<dbReference type="PRINTS" id="PR00412">
    <property type="entry name" value="EPOXHYDRLASE"/>
</dbReference>